<reference evidence="1" key="1">
    <citation type="submission" date="2021-06" db="EMBL/GenBank/DDBJ databases">
        <authorList>
            <person name="Hodson N. C."/>
            <person name="Mongue J. A."/>
            <person name="Jaron S. K."/>
        </authorList>
    </citation>
    <scope>NUCLEOTIDE SEQUENCE</scope>
</reference>
<comment type="caution">
    <text evidence="1">The sequence shown here is derived from an EMBL/GenBank/DDBJ whole genome shotgun (WGS) entry which is preliminary data.</text>
</comment>
<dbReference type="PANTHER" id="PTHR47331">
    <property type="entry name" value="PHD-TYPE DOMAIN-CONTAINING PROTEIN"/>
    <property type="match status" value="1"/>
</dbReference>
<evidence type="ECO:0000313" key="1">
    <source>
        <dbReference type="EMBL" id="CAG7818241.1"/>
    </source>
</evidence>
<dbReference type="OrthoDB" id="10055784at2759"/>
<evidence type="ECO:0008006" key="3">
    <source>
        <dbReference type="Google" id="ProtNLM"/>
    </source>
</evidence>
<keyword evidence="2" id="KW-1185">Reference proteome</keyword>
<protein>
    <recommendedName>
        <fullName evidence="3">Peptidase aspartic putative domain-containing protein</fullName>
    </recommendedName>
</protein>
<organism evidence="1 2">
    <name type="scientific">Allacma fusca</name>
    <dbReference type="NCBI Taxonomy" id="39272"/>
    <lineage>
        <taxon>Eukaryota</taxon>
        <taxon>Metazoa</taxon>
        <taxon>Ecdysozoa</taxon>
        <taxon>Arthropoda</taxon>
        <taxon>Hexapoda</taxon>
        <taxon>Collembola</taxon>
        <taxon>Symphypleona</taxon>
        <taxon>Sminthuridae</taxon>
        <taxon>Allacma</taxon>
    </lineage>
</organism>
<proteinExistence type="predicted"/>
<accession>A0A8J2KR64</accession>
<dbReference type="PANTHER" id="PTHR47331:SF5">
    <property type="entry name" value="RIBONUCLEASE H"/>
    <property type="match status" value="1"/>
</dbReference>
<feature type="non-terminal residue" evidence="1">
    <location>
        <position position="250"/>
    </location>
</feature>
<name>A0A8J2KR64_9HEXA</name>
<dbReference type="EMBL" id="CAJVCH010415543">
    <property type="protein sequence ID" value="CAG7818241.1"/>
    <property type="molecule type" value="Genomic_DNA"/>
</dbReference>
<gene>
    <name evidence="1" type="ORF">AFUS01_LOCUS28755</name>
</gene>
<evidence type="ECO:0000313" key="2">
    <source>
        <dbReference type="Proteomes" id="UP000708208"/>
    </source>
</evidence>
<dbReference type="AlphaFoldDB" id="A0A8J2KR64"/>
<dbReference type="Proteomes" id="UP000708208">
    <property type="component" value="Unassembled WGS sequence"/>
</dbReference>
<sequence>MPSTVLFENSFEKNNDKKIQKNKTVLNIVETNEENCWCCKSSEHKISECSDFKQKKINARWQLVLQNKLCICCLSGGHRASACLKKISCGIDKCKKEHNKLLHNHNPTKKEEKSSDLVAHASHEESKVSLRILPVVLTGPLGKVSTVALLDEGSTLTLIDAKVAEALGTCGPTVPLCLSWTNGINRKEEESQRVTVKVSSEKSGSKSYTMRNVRTIEDLALPIHHLNMERLREEWPHLNKIPFKSIHGKR</sequence>